<organism evidence="2 3">
    <name type="scientific">Lymnaea stagnalis</name>
    <name type="common">Great pond snail</name>
    <name type="synonym">Helix stagnalis</name>
    <dbReference type="NCBI Taxonomy" id="6523"/>
    <lineage>
        <taxon>Eukaryota</taxon>
        <taxon>Metazoa</taxon>
        <taxon>Spiralia</taxon>
        <taxon>Lophotrochozoa</taxon>
        <taxon>Mollusca</taxon>
        <taxon>Gastropoda</taxon>
        <taxon>Heterobranchia</taxon>
        <taxon>Euthyneura</taxon>
        <taxon>Panpulmonata</taxon>
        <taxon>Hygrophila</taxon>
        <taxon>Lymnaeoidea</taxon>
        <taxon>Lymnaeidae</taxon>
        <taxon>Lymnaea</taxon>
    </lineage>
</organism>
<keyword evidence="3" id="KW-1185">Reference proteome</keyword>
<protein>
    <submittedName>
        <fullName evidence="2">Uncharacterized protein</fullName>
    </submittedName>
</protein>
<proteinExistence type="predicted"/>
<sequence length="296" mass="33221">MNYLIKLLSVICLFAFIYGKKITLLDYGLEPNTINCTPGYASINHTIVLTCLVNYSEDESIIHVQFRIQNVIDGSSTHLSDFNIASNCLPNVKSPDCVIVGKGAVKITVKVDASQENSGVNIYARLFGEDRTDSVQSNTIKLPEITEIGSECNITTDNGGTFENIDFTKLVYGMIPSILCVGGLVGLITFCWRKCRKHLRSSEEKKLQEAPTNGRDSNDVFEATINSYEGSYIRQPQNVDDSVDYETFLVRGETRILVPSSDDPNLYQNYLDEGFTFQFTERLVLEYLFVRSHTKI</sequence>
<evidence type="ECO:0000313" key="3">
    <source>
        <dbReference type="Proteomes" id="UP001497497"/>
    </source>
</evidence>
<name>A0AAV2HJ57_LYMST</name>
<dbReference type="AlphaFoldDB" id="A0AAV2HJ57"/>
<keyword evidence="1" id="KW-0472">Membrane</keyword>
<evidence type="ECO:0000256" key="1">
    <source>
        <dbReference type="SAM" id="Phobius"/>
    </source>
</evidence>
<accession>A0AAV2HJ57</accession>
<dbReference type="EMBL" id="CAXITT010000160">
    <property type="protein sequence ID" value="CAL1534060.1"/>
    <property type="molecule type" value="Genomic_DNA"/>
</dbReference>
<evidence type="ECO:0000313" key="2">
    <source>
        <dbReference type="EMBL" id="CAL1534060.1"/>
    </source>
</evidence>
<dbReference type="Proteomes" id="UP001497497">
    <property type="component" value="Unassembled WGS sequence"/>
</dbReference>
<feature type="transmembrane region" description="Helical" evidence="1">
    <location>
        <begin position="170"/>
        <end position="192"/>
    </location>
</feature>
<gene>
    <name evidence="2" type="ORF">GSLYS_00008020001</name>
</gene>
<keyword evidence="1" id="KW-1133">Transmembrane helix</keyword>
<reference evidence="2 3" key="1">
    <citation type="submission" date="2024-04" db="EMBL/GenBank/DDBJ databases">
        <authorList>
            <consortium name="Genoscope - CEA"/>
            <person name="William W."/>
        </authorList>
    </citation>
    <scope>NUCLEOTIDE SEQUENCE [LARGE SCALE GENOMIC DNA]</scope>
</reference>
<keyword evidence="1" id="KW-0812">Transmembrane</keyword>
<comment type="caution">
    <text evidence="2">The sequence shown here is derived from an EMBL/GenBank/DDBJ whole genome shotgun (WGS) entry which is preliminary data.</text>
</comment>